<dbReference type="GO" id="GO:0043709">
    <property type="term" value="P:cell adhesion involved in single-species biofilm formation"/>
    <property type="evidence" value="ECO:0007669"/>
    <property type="project" value="TreeGrafter"/>
</dbReference>
<dbReference type="GO" id="GO:0005886">
    <property type="term" value="C:plasma membrane"/>
    <property type="evidence" value="ECO:0007669"/>
    <property type="project" value="TreeGrafter"/>
</dbReference>
<dbReference type="PROSITE" id="PS50112">
    <property type="entry name" value="PAS"/>
    <property type="match status" value="1"/>
</dbReference>
<dbReference type="Pfam" id="PF00990">
    <property type="entry name" value="GGDEF"/>
    <property type="match status" value="1"/>
</dbReference>
<comment type="caution">
    <text evidence="6">The sequence shown here is derived from an EMBL/GenBank/DDBJ whole genome shotgun (WGS) entry which is preliminary data.</text>
</comment>
<gene>
    <name evidence="6" type="primary">adrA</name>
    <name evidence="6" type="ORF">V7x_12480</name>
</gene>
<evidence type="ECO:0000256" key="3">
    <source>
        <dbReference type="SAM" id="Phobius"/>
    </source>
</evidence>
<keyword evidence="6" id="KW-0548">Nucleotidyltransferase</keyword>
<dbReference type="CDD" id="cd00130">
    <property type="entry name" value="PAS"/>
    <property type="match status" value="1"/>
</dbReference>
<dbReference type="InterPro" id="IPR050469">
    <property type="entry name" value="Diguanylate_Cyclase"/>
</dbReference>
<evidence type="ECO:0000256" key="2">
    <source>
        <dbReference type="ARBA" id="ARBA00034247"/>
    </source>
</evidence>
<evidence type="ECO:0000256" key="1">
    <source>
        <dbReference type="ARBA" id="ARBA00012528"/>
    </source>
</evidence>
<dbReference type="CDD" id="cd01949">
    <property type="entry name" value="GGDEF"/>
    <property type="match status" value="1"/>
</dbReference>
<dbReference type="SMART" id="SM00267">
    <property type="entry name" value="GGDEF"/>
    <property type="match status" value="1"/>
</dbReference>
<dbReference type="PANTHER" id="PTHR45138">
    <property type="entry name" value="REGULATORY COMPONENTS OF SENSORY TRANSDUCTION SYSTEM"/>
    <property type="match status" value="1"/>
</dbReference>
<dbReference type="SUPFAM" id="SSF55073">
    <property type="entry name" value="Nucleotide cyclase"/>
    <property type="match status" value="1"/>
</dbReference>
<comment type="catalytic activity">
    <reaction evidence="2">
        <text>2 GTP = 3',3'-c-di-GMP + 2 diphosphate</text>
        <dbReference type="Rhea" id="RHEA:24898"/>
        <dbReference type="ChEBI" id="CHEBI:33019"/>
        <dbReference type="ChEBI" id="CHEBI:37565"/>
        <dbReference type="ChEBI" id="CHEBI:58805"/>
        <dbReference type="EC" id="2.7.7.65"/>
    </reaction>
</comment>
<dbReference type="NCBIfam" id="TIGR00229">
    <property type="entry name" value="sensory_box"/>
    <property type="match status" value="1"/>
</dbReference>
<dbReference type="InterPro" id="IPR029787">
    <property type="entry name" value="Nucleotide_cyclase"/>
</dbReference>
<dbReference type="InterPro" id="IPR035965">
    <property type="entry name" value="PAS-like_dom_sf"/>
</dbReference>
<dbReference type="AlphaFoldDB" id="A0A5C6FS02"/>
<evidence type="ECO:0000313" key="7">
    <source>
        <dbReference type="Proteomes" id="UP000316476"/>
    </source>
</evidence>
<dbReference type="SUPFAM" id="SSF55785">
    <property type="entry name" value="PYP-like sensor domain (PAS domain)"/>
    <property type="match status" value="1"/>
</dbReference>
<organism evidence="6 7">
    <name type="scientific">Crateriforma conspicua</name>
    <dbReference type="NCBI Taxonomy" id="2527996"/>
    <lineage>
        <taxon>Bacteria</taxon>
        <taxon>Pseudomonadati</taxon>
        <taxon>Planctomycetota</taxon>
        <taxon>Planctomycetia</taxon>
        <taxon>Planctomycetales</taxon>
        <taxon>Planctomycetaceae</taxon>
        <taxon>Crateriforma</taxon>
    </lineage>
</organism>
<feature type="domain" description="GGDEF" evidence="5">
    <location>
        <begin position="339"/>
        <end position="468"/>
    </location>
</feature>
<feature type="transmembrane region" description="Helical" evidence="3">
    <location>
        <begin position="151"/>
        <end position="169"/>
    </location>
</feature>
<keyword evidence="3" id="KW-0812">Transmembrane</keyword>
<dbReference type="PANTHER" id="PTHR45138:SF9">
    <property type="entry name" value="DIGUANYLATE CYCLASE DGCM-RELATED"/>
    <property type="match status" value="1"/>
</dbReference>
<dbReference type="PROSITE" id="PS50887">
    <property type="entry name" value="GGDEF"/>
    <property type="match status" value="1"/>
</dbReference>
<dbReference type="EMBL" id="SJPZ01000001">
    <property type="protein sequence ID" value="TWU65699.1"/>
    <property type="molecule type" value="Genomic_DNA"/>
</dbReference>
<proteinExistence type="predicted"/>
<evidence type="ECO:0000313" key="6">
    <source>
        <dbReference type="EMBL" id="TWU65699.1"/>
    </source>
</evidence>
<protein>
    <recommendedName>
        <fullName evidence="1">diguanylate cyclase</fullName>
        <ecNumber evidence="1">2.7.7.65</ecNumber>
    </recommendedName>
</protein>
<dbReference type="Pfam" id="PF13188">
    <property type="entry name" value="PAS_8"/>
    <property type="match status" value="1"/>
</dbReference>
<feature type="transmembrane region" description="Helical" evidence="3">
    <location>
        <begin position="12"/>
        <end position="32"/>
    </location>
</feature>
<dbReference type="GO" id="GO:0052621">
    <property type="term" value="F:diguanylate cyclase activity"/>
    <property type="evidence" value="ECO:0007669"/>
    <property type="project" value="UniProtKB-EC"/>
</dbReference>
<feature type="domain" description="PAS" evidence="4">
    <location>
        <begin position="182"/>
        <end position="227"/>
    </location>
</feature>
<keyword evidence="6" id="KW-0808">Transferase</keyword>
<dbReference type="GO" id="GO:1902201">
    <property type="term" value="P:negative regulation of bacterial-type flagellum-dependent cell motility"/>
    <property type="evidence" value="ECO:0007669"/>
    <property type="project" value="TreeGrafter"/>
</dbReference>
<dbReference type="Proteomes" id="UP000316476">
    <property type="component" value="Unassembled WGS sequence"/>
</dbReference>
<dbReference type="NCBIfam" id="TIGR00254">
    <property type="entry name" value="GGDEF"/>
    <property type="match status" value="1"/>
</dbReference>
<accession>A0A5C6FS02</accession>
<keyword evidence="3" id="KW-0472">Membrane</keyword>
<name>A0A5C6FS02_9PLAN</name>
<dbReference type="InterPro" id="IPR000160">
    <property type="entry name" value="GGDEF_dom"/>
</dbReference>
<sequence length="557" mass="60750">MQRFGTTTRIAFAMAMWTATVLLMLRVCGVISDRTAEAIRQRSELSEMVAVTCSQMASRDQTDAIAVTLAALVQRDSDVLSAACVADNGEVIAETVGHPMHWLADSGDVETGATQIEVPVYQGDEHFADVQVTFRPLVAQGWLGFFGLRSVQVTLLATLGNLLGFLLLLRRCFRHLDPSRAVPERVRTALDTMAEGIVVADMDGRIRMANQPFAEFCDSAVNDLIGKDIDDLPWVIKEDAKFTQLLDSMASGGRESADLLRLSPSDSDERILQPNASRIIEGEQCHGYMISLADVTSLEQKNQQLEYLATRDPMTGCLNRRSFFEQMETHWSGAERHGHSIGCLMVDVDHFKSINDNFGHAVGDEVLIAVSSALLEMARGSDLVCRYGGEEFCVAMPFETIEGAKLAAQRYRKAIESLTFDQLSVTASLGVSCNALGADSVESMLDQADQALYHSKRTGRNRVTTFAELPEETDTPACENDVQRQDASAAEEAISGDDPVDPLDAESSLLESVQTLVRDLQAEGQSQVPLQRLQGVLADRQAASNQIDTSVAPSGVH</sequence>
<dbReference type="Gene3D" id="3.30.450.20">
    <property type="entry name" value="PAS domain"/>
    <property type="match status" value="1"/>
</dbReference>
<dbReference type="RefSeq" id="WP_146411988.1">
    <property type="nucleotide sequence ID" value="NZ_SJPZ01000001.1"/>
</dbReference>
<reference evidence="6 7" key="1">
    <citation type="submission" date="2019-02" db="EMBL/GenBank/DDBJ databases">
        <title>Deep-cultivation of Planctomycetes and their phenomic and genomic characterization uncovers novel biology.</title>
        <authorList>
            <person name="Wiegand S."/>
            <person name="Jogler M."/>
            <person name="Boedeker C."/>
            <person name="Pinto D."/>
            <person name="Vollmers J."/>
            <person name="Rivas-Marin E."/>
            <person name="Kohn T."/>
            <person name="Peeters S.H."/>
            <person name="Heuer A."/>
            <person name="Rast P."/>
            <person name="Oberbeckmann S."/>
            <person name="Bunk B."/>
            <person name="Jeske O."/>
            <person name="Meyerdierks A."/>
            <person name="Storesund J.E."/>
            <person name="Kallscheuer N."/>
            <person name="Luecker S."/>
            <person name="Lage O.M."/>
            <person name="Pohl T."/>
            <person name="Merkel B.J."/>
            <person name="Hornburger P."/>
            <person name="Mueller R.-W."/>
            <person name="Bruemmer F."/>
            <person name="Labrenz M."/>
            <person name="Spormann A.M."/>
            <person name="Op Den Camp H."/>
            <person name="Overmann J."/>
            <person name="Amann R."/>
            <person name="Jetten M.S.M."/>
            <person name="Mascher T."/>
            <person name="Medema M.H."/>
            <person name="Devos D.P."/>
            <person name="Kaster A.-K."/>
            <person name="Ovreas L."/>
            <person name="Rohde M."/>
            <person name="Galperin M.Y."/>
            <person name="Jogler C."/>
        </authorList>
    </citation>
    <scope>NUCLEOTIDE SEQUENCE [LARGE SCALE GENOMIC DNA]</scope>
    <source>
        <strain evidence="6 7">V7</strain>
    </source>
</reference>
<dbReference type="Gene3D" id="3.30.70.270">
    <property type="match status" value="1"/>
</dbReference>
<dbReference type="EC" id="2.7.7.65" evidence="1"/>
<dbReference type="InterPro" id="IPR043128">
    <property type="entry name" value="Rev_trsase/Diguanyl_cyclase"/>
</dbReference>
<dbReference type="SMART" id="SM00091">
    <property type="entry name" value="PAS"/>
    <property type="match status" value="1"/>
</dbReference>
<keyword evidence="3" id="KW-1133">Transmembrane helix</keyword>
<evidence type="ECO:0000259" key="5">
    <source>
        <dbReference type="PROSITE" id="PS50887"/>
    </source>
</evidence>
<dbReference type="InterPro" id="IPR000014">
    <property type="entry name" value="PAS"/>
</dbReference>
<evidence type="ECO:0000259" key="4">
    <source>
        <dbReference type="PROSITE" id="PS50112"/>
    </source>
</evidence>
<dbReference type="FunFam" id="3.30.70.270:FF:000001">
    <property type="entry name" value="Diguanylate cyclase domain protein"/>
    <property type="match status" value="1"/>
</dbReference>
<dbReference type="OrthoDB" id="9759607at2"/>